<dbReference type="PANTHER" id="PTHR30520">
    <property type="entry name" value="FORMATE TRANSPORTER-RELATED"/>
    <property type="match status" value="1"/>
</dbReference>
<feature type="compositionally biased region" description="Low complexity" evidence="7">
    <location>
        <begin position="274"/>
        <end position="285"/>
    </location>
</feature>
<dbReference type="InterPro" id="IPR000292">
    <property type="entry name" value="For/NO2_transpt"/>
</dbReference>
<evidence type="ECO:0000313" key="10">
    <source>
        <dbReference type="Proteomes" id="UP000284842"/>
    </source>
</evidence>
<dbReference type="GO" id="GO:0015513">
    <property type="term" value="F:high-affinity secondary active nitrite transmembrane transporter activity"/>
    <property type="evidence" value="ECO:0007669"/>
    <property type="project" value="TreeGrafter"/>
</dbReference>
<comment type="similarity">
    <text evidence="6">Belongs to the FNT transporter (TC 1.A.16) family.</text>
</comment>
<evidence type="ECO:0000256" key="5">
    <source>
        <dbReference type="ARBA" id="ARBA00023136"/>
    </source>
</evidence>
<evidence type="ECO:0000313" key="9">
    <source>
        <dbReference type="EMBL" id="PPQ63494.1"/>
    </source>
</evidence>
<feature type="region of interest" description="Disordered" evidence="7">
    <location>
        <begin position="270"/>
        <end position="291"/>
    </location>
</feature>
<dbReference type="OrthoDB" id="4829at2759"/>
<evidence type="ECO:0000256" key="1">
    <source>
        <dbReference type="ARBA" id="ARBA00004141"/>
    </source>
</evidence>
<accession>A0A409V9Q9</accession>
<comment type="subcellular location">
    <subcellularLocation>
        <location evidence="1">Membrane</location>
        <topology evidence="1">Multi-pass membrane protein</topology>
    </subcellularLocation>
</comment>
<gene>
    <name evidence="9" type="ORF">CVT24_005151</name>
</gene>
<keyword evidence="5 8" id="KW-0472">Membrane</keyword>
<protein>
    <recommendedName>
        <fullName evidence="11">Formate/nitrite transporter</fullName>
    </recommendedName>
</protein>
<dbReference type="GO" id="GO:0005886">
    <property type="term" value="C:plasma membrane"/>
    <property type="evidence" value="ECO:0007669"/>
    <property type="project" value="TreeGrafter"/>
</dbReference>
<sequence length="291" mass="31572">MAESTLKPQEVAQLMVQYSVAKHRDRYESLFIKAFMAGAMLSFGGLLSEILQGGAAGLTSSNPGIVKVLGGFVFPVGLVMIVLQGQELLTSNMLYFPMALIKGAVPWWSLPVNWIIVTFGNLAGSLFFGAILVHYTGIVSTEPYVTFIKNFAVHKAGDPHWHQIFLRGIGCNWLVSVAVWQAAGAKDTISKIFAIWIPIWIFVACGFDHVVANMFSVPLGIMFGAPLTVDQYIRKSLIAAYLGNIVGALIVGLPAAYMYLREDNTNPFVRAEQGESPGTPSSGSSHEGKTR</sequence>
<dbReference type="PANTHER" id="PTHR30520:SF6">
    <property type="entry name" value="FORMATE_NITRATE FAMILY TRANSPORTER (EUROFUNG)"/>
    <property type="match status" value="1"/>
</dbReference>
<evidence type="ECO:0000256" key="2">
    <source>
        <dbReference type="ARBA" id="ARBA00022448"/>
    </source>
</evidence>
<dbReference type="Proteomes" id="UP000284842">
    <property type="component" value="Unassembled WGS sequence"/>
</dbReference>
<dbReference type="FunFam" id="1.20.1080.10:FF:000011">
    <property type="entry name" value="Formate family transporter"/>
    <property type="match status" value="1"/>
</dbReference>
<keyword evidence="10" id="KW-1185">Reference proteome</keyword>
<feature type="transmembrane region" description="Helical" evidence="8">
    <location>
        <begin position="195"/>
        <end position="225"/>
    </location>
</feature>
<feature type="transmembrane region" description="Helical" evidence="8">
    <location>
        <begin position="64"/>
        <end position="83"/>
    </location>
</feature>
<keyword evidence="2" id="KW-0813">Transport</keyword>
<evidence type="ECO:0000256" key="8">
    <source>
        <dbReference type="SAM" id="Phobius"/>
    </source>
</evidence>
<feature type="transmembrane region" description="Helical" evidence="8">
    <location>
        <begin position="30"/>
        <end position="52"/>
    </location>
</feature>
<proteinExistence type="inferred from homology"/>
<keyword evidence="4 8" id="KW-1133">Transmembrane helix</keyword>
<feature type="transmembrane region" description="Helical" evidence="8">
    <location>
        <begin position="122"/>
        <end position="144"/>
    </location>
</feature>
<dbReference type="Gene3D" id="1.20.1080.10">
    <property type="entry name" value="Glycerol uptake facilitator protein"/>
    <property type="match status" value="1"/>
</dbReference>
<evidence type="ECO:0000256" key="7">
    <source>
        <dbReference type="SAM" id="MobiDB-lite"/>
    </source>
</evidence>
<dbReference type="EMBL" id="NHTK01006121">
    <property type="protein sequence ID" value="PPQ63494.1"/>
    <property type="molecule type" value="Genomic_DNA"/>
</dbReference>
<dbReference type="STRING" id="181874.A0A409V9Q9"/>
<organism evidence="9 10">
    <name type="scientific">Panaeolus cyanescens</name>
    <dbReference type="NCBI Taxonomy" id="181874"/>
    <lineage>
        <taxon>Eukaryota</taxon>
        <taxon>Fungi</taxon>
        <taxon>Dikarya</taxon>
        <taxon>Basidiomycota</taxon>
        <taxon>Agaricomycotina</taxon>
        <taxon>Agaricomycetes</taxon>
        <taxon>Agaricomycetidae</taxon>
        <taxon>Agaricales</taxon>
        <taxon>Agaricineae</taxon>
        <taxon>Galeropsidaceae</taxon>
        <taxon>Panaeolus</taxon>
    </lineage>
</organism>
<evidence type="ECO:0000256" key="3">
    <source>
        <dbReference type="ARBA" id="ARBA00022692"/>
    </source>
</evidence>
<evidence type="ECO:0000256" key="6">
    <source>
        <dbReference type="ARBA" id="ARBA00049660"/>
    </source>
</evidence>
<dbReference type="AlphaFoldDB" id="A0A409V9Q9"/>
<feature type="transmembrane region" description="Helical" evidence="8">
    <location>
        <begin position="95"/>
        <end position="116"/>
    </location>
</feature>
<name>A0A409V9Q9_9AGAR</name>
<keyword evidence="3 8" id="KW-0812">Transmembrane</keyword>
<dbReference type="InParanoid" id="A0A409V9Q9"/>
<dbReference type="InterPro" id="IPR023271">
    <property type="entry name" value="Aquaporin-like"/>
</dbReference>
<feature type="transmembrane region" description="Helical" evidence="8">
    <location>
        <begin position="237"/>
        <end position="260"/>
    </location>
</feature>
<evidence type="ECO:0008006" key="11">
    <source>
        <dbReference type="Google" id="ProtNLM"/>
    </source>
</evidence>
<comment type="caution">
    <text evidence="9">The sequence shown here is derived from an EMBL/GenBank/DDBJ whole genome shotgun (WGS) entry which is preliminary data.</text>
</comment>
<reference evidence="9 10" key="1">
    <citation type="journal article" date="2018" name="Evol. Lett.">
        <title>Horizontal gene cluster transfer increased hallucinogenic mushroom diversity.</title>
        <authorList>
            <person name="Reynolds H.T."/>
            <person name="Vijayakumar V."/>
            <person name="Gluck-Thaler E."/>
            <person name="Korotkin H.B."/>
            <person name="Matheny P.B."/>
            <person name="Slot J.C."/>
        </authorList>
    </citation>
    <scope>NUCLEOTIDE SEQUENCE [LARGE SCALE GENOMIC DNA]</scope>
    <source>
        <strain evidence="9 10">2629</strain>
    </source>
</reference>
<dbReference type="Pfam" id="PF01226">
    <property type="entry name" value="Form_Nir_trans"/>
    <property type="match status" value="1"/>
</dbReference>
<evidence type="ECO:0000256" key="4">
    <source>
        <dbReference type="ARBA" id="ARBA00022989"/>
    </source>
</evidence>
<dbReference type="GO" id="GO:0015707">
    <property type="term" value="P:nitrite transport"/>
    <property type="evidence" value="ECO:0007669"/>
    <property type="project" value="TreeGrafter"/>
</dbReference>